<evidence type="ECO:0000313" key="2">
    <source>
        <dbReference type="Proteomes" id="UP001367513"/>
    </source>
</evidence>
<reference evidence="1 2" key="1">
    <citation type="submission" date="2024-03" db="EMBL/GenBank/DDBJ databases">
        <title>Draft genome sequence of Pseudonocardia carboxydivorans JCM 14827.</title>
        <authorList>
            <person name="Duangmal K."/>
        </authorList>
    </citation>
    <scope>NUCLEOTIDE SEQUENCE [LARGE SCALE GENOMIC DNA]</scope>
    <source>
        <strain evidence="1 2">JCM 14827</strain>
    </source>
</reference>
<name>A0ABU9AK93_PSEA5</name>
<dbReference type="InterPro" id="IPR025234">
    <property type="entry name" value="YjzH-like"/>
</dbReference>
<dbReference type="Pfam" id="PF13783">
    <property type="entry name" value="DUF4177"/>
    <property type="match status" value="1"/>
</dbReference>
<proteinExistence type="predicted"/>
<protein>
    <submittedName>
        <fullName evidence="1">DUF4177 domain-containing protein</fullName>
    </submittedName>
</protein>
<dbReference type="EMBL" id="JBBPIX010000016">
    <property type="protein sequence ID" value="MEK6466728.1"/>
    <property type="molecule type" value="Genomic_DNA"/>
</dbReference>
<dbReference type="Proteomes" id="UP001367513">
    <property type="component" value="Unassembled WGS sequence"/>
</dbReference>
<gene>
    <name evidence="1" type="ORF">WG925_23565</name>
</gene>
<evidence type="ECO:0000313" key="1">
    <source>
        <dbReference type="EMBL" id="MEK6466728.1"/>
    </source>
</evidence>
<sequence length="60" mass="6654">MFEHKVLKYKLGWKGFDYPGMEQELNELGSQGWEAVGTLAPSTGNGQALEVVVIMKRARG</sequence>
<accession>A0ABU9AK93</accession>
<dbReference type="RefSeq" id="WP_346103361.1">
    <property type="nucleotide sequence ID" value="NZ_BAAAOD010000021.1"/>
</dbReference>
<keyword evidence="2" id="KW-1185">Reference proteome</keyword>
<organism evidence="1 2">
    <name type="scientific">Pseudonocardia alni subsp. carboxydivorans</name>
    <dbReference type="NCBI Taxonomy" id="415010"/>
    <lineage>
        <taxon>Bacteria</taxon>
        <taxon>Bacillati</taxon>
        <taxon>Actinomycetota</taxon>
        <taxon>Actinomycetes</taxon>
        <taxon>Pseudonocardiales</taxon>
        <taxon>Pseudonocardiaceae</taxon>
        <taxon>Pseudonocardia</taxon>
    </lineage>
</organism>
<comment type="caution">
    <text evidence="1">The sequence shown here is derived from an EMBL/GenBank/DDBJ whole genome shotgun (WGS) entry which is preliminary data.</text>
</comment>